<dbReference type="EMBL" id="VIIS01001261">
    <property type="protein sequence ID" value="KAF0300491.1"/>
    <property type="molecule type" value="Genomic_DNA"/>
</dbReference>
<evidence type="ECO:0000256" key="8">
    <source>
        <dbReference type="ARBA" id="ARBA00022884"/>
    </source>
</evidence>
<comment type="similarity">
    <text evidence="2">Belongs to the DEAD box helicase family. DDX54/DBP10 subfamily.</text>
</comment>
<evidence type="ECO:0000256" key="4">
    <source>
        <dbReference type="ARBA" id="ARBA00022741"/>
    </source>
</evidence>
<feature type="compositionally biased region" description="Basic and acidic residues" evidence="12">
    <location>
        <begin position="30"/>
        <end position="40"/>
    </location>
</feature>
<dbReference type="PROSITE" id="PS51194">
    <property type="entry name" value="HELICASE_CTER"/>
    <property type="match status" value="1"/>
</dbReference>
<keyword evidence="7" id="KW-0067">ATP-binding</keyword>
<keyword evidence="6 16" id="KW-0347">Helicase</keyword>
<dbReference type="SMART" id="SM01123">
    <property type="entry name" value="DBP10CT"/>
    <property type="match status" value="1"/>
</dbReference>
<feature type="domain" description="DEAD-box RNA helicase Q" evidence="15">
    <location>
        <begin position="47"/>
        <end position="75"/>
    </location>
</feature>
<feature type="domain" description="Helicase C-terminal" evidence="14">
    <location>
        <begin position="280"/>
        <end position="423"/>
    </location>
</feature>
<evidence type="ECO:0000259" key="14">
    <source>
        <dbReference type="PROSITE" id="PS51194"/>
    </source>
</evidence>
<dbReference type="InterPro" id="IPR050079">
    <property type="entry name" value="DEAD_box_RNA_helicase"/>
</dbReference>
<dbReference type="GO" id="GO:0005730">
    <property type="term" value="C:nucleolus"/>
    <property type="evidence" value="ECO:0007669"/>
    <property type="project" value="UniProtKB-SubCell"/>
</dbReference>
<protein>
    <recommendedName>
        <fullName evidence="3">RNA helicase</fullName>
        <ecNumber evidence="3">3.6.4.13</ecNumber>
    </recommendedName>
</protein>
<dbReference type="GO" id="GO:0005829">
    <property type="term" value="C:cytosol"/>
    <property type="evidence" value="ECO:0007669"/>
    <property type="project" value="TreeGrafter"/>
</dbReference>
<feature type="region of interest" description="Disordered" evidence="12">
    <location>
        <begin position="555"/>
        <end position="638"/>
    </location>
</feature>
<feature type="compositionally biased region" description="Basic residues" evidence="12">
    <location>
        <begin position="739"/>
        <end position="751"/>
    </location>
</feature>
<feature type="domain" description="Helicase ATP-binding" evidence="13">
    <location>
        <begin position="78"/>
        <end position="250"/>
    </location>
</feature>
<keyword evidence="8" id="KW-0694">RNA-binding</keyword>
<reference evidence="16 17" key="1">
    <citation type="submission" date="2019-07" db="EMBL/GenBank/DDBJ databases">
        <title>Draft genome assembly of a fouling barnacle, Amphibalanus amphitrite (Darwin, 1854): The first reference genome for Thecostraca.</title>
        <authorList>
            <person name="Kim W."/>
        </authorList>
    </citation>
    <scope>NUCLEOTIDE SEQUENCE [LARGE SCALE GENOMIC DNA]</scope>
    <source>
        <strain evidence="16">SNU_AA5</strain>
        <tissue evidence="16">Soma without cirri and trophi</tissue>
    </source>
</reference>
<dbReference type="InterPro" id="IPR000629">
    <property type="entry name" value="RNA-helicase_DEAD-box_CS"/>
</dbReference>
<keyword evidence="4" id="KW-0547">Nucleotide-binding</keyword>
<dbReference type="InterPro" id="IPR001650">
    <property type="entry name" value="Helicase_C-like"/>
</dbReference>
<dbReference type="GO" id="GO:0003724">
    <property type="term" value="F:RNA helicase activity"/>
    <property type="evidence" value="ECO:0007669"/>
    <property type="project" value="UniProtKB-EC"/>
</dbReference>
<organism evidence="16 17">
    <name type="scientific">Amphibalanus amphitrite</name>
    <name type="common">Striped barnacle</name>
    <name type="synonym">Balanus amphitrite</name>
    <dbReference type="NCBI Taxonomy" id="1232801"/>
    <lineage>
        <taxon>Eukaryota</taxon>
        <taxon>Metazoa</taxon>
        <taxon>Ecdysozoa</taxon>
        <taxon>Arthropoda</taxon>
        <taxon>Crustacea</taxon>
        <taxon>Multicrustacea</taxon>
        <taxon>Cirripedia</taxon>
        <taxon>Thoracica</taxon>
        <taxon>Thoracicalcarea</taxon>
        <taxon>Balanomorpha</taxon>
        <taxon>Balanoidea</taxon>
        <taxon>Balanidae</taxon>
        <taxon>Amphibalaninae</taxon>
        <taxon>Amphibalanus</taxon>
    </lineage>
</organism>
<name>A0A6A4WET1_AMPAM</name>
<dbReference type="InterPro" id="IPR012541">
    <property type="entry name" value="DBP10_C"/>
</dbReference>
<dbReference type="InterPro" id="IPR033517">
    <property type="entry name" value="DDX54/DBP10_DEAD-box_helicase"/>
</dbReference>
<feature type="region of interest" description="Disordered" evidence="12">
    <location>
        <begin position="670"/>
        <end position="699"/>
    </location>
</feature>
<dbReference type="InterPro" id="IPR011545">
    <property type="entry name" value="DEAD/DEAH_box_helicase_dom"/>
</dbReference>
<dbReference type="SMART" id="SM00490">
    <property type="entry name" value="HELICc"/>
    <property type="match status" value="1"/>
</dbReference>
<evidence type="ECO:0000256" key="2">
    <source>
        <dbReference type="ARBA" id="ARBA00010379"/>
    </source>
</evidence>
<dbReference type="FunFam" id="3.40.50.300:FF:000865">
    <property type="entry name" value="ATP-dependent RNA helicase DDX54"/>
    <property type="match status" value="1"/>
</dbReference>
<evidence type="ECO:0000256" key="10">
    <source>
        <dbReference type="ARBA" id="ARBA00047984"/>
    </source>
</evidence>
<dbReference type="AlphaFoldDB" id="A0A6A4WET1"/>
<evidence type="ECO:0000256" key="12">
    <source>
        <dbReference type="SAM" id="MobiDB-lite"/>
    </source>
</evidence>
<dbReference type="GO" id="GO:0003723">
    <property type="term" value="F:RNA binding"/>
    <property type="evidence" value="ECO:0007669"/>
    <property type="project" value="UniProtKB-KW"/>
</dbReference>
<evidence type="ECO:0000259" key="13">
    <source>
        <dbReference type="PROSITE" id="PS51192"/>
    </source>
</evidence>
<dbReference type="CDD" id="cd17959">
    <property type="entry name" value="DEADc_DDX54"/>
    <property type="match status" value="1"/>
</dbReference>
<evidence type="ECO:0000256" key="1">
    <source>
        <dbReference type="ARBA" id="ARBA00004604"/>
    </source>
</evidence>
<dbReference type="GO" id="GO:0016787">
    <property type="term" value="F:hydrolase activity"/>
    <property type="evidence" value="ECO:0007669"/>
    <property type="project" value="UniProtKB-KW"/>
</dbReference>
<dbReference type="EC" id="3.6.4.13" evidence="3"/>
<evidence type="ECO:0000256" key="11">
    <source>
        <dbReference type="PROSITE-ProRule" id="PRU00552"/>
    </source>
</evidence>
<feature type="compositionally biased region" description="Basic residues" evidence="12">
    <location>
        <begin position="670"/>
        <end position="685"/>
    </location>
</feature>
<feature type="compositionally biased region" description="Basic and acidic residues" evidence="12">
    <location>
        <begin position="602"/>
        <end position="611"/>
    </location>
</feature>
<dbReference type="SMART" id="SM00487">
    <property type="entry name" value="DEXDc"/>
    <property type="match status" value="1"/>
</dbReference>
<dbReference type="Gene3D" id="3.40.50.300">
    <property type="entry name" value="P-loop containing nucleotide triphosphate hydrolases"/>
    <property type="match status" value="2"/>
</dbReference>
<evidence type="ECO:0000259" key="15">
    <source>
        <dbReference type="PROSITE" id="PS51195"/>
    </source>
</evidence>
<dbReference type="InterPro" id="IPR014001">
    <property type="entry name" value="Helicase_ATP-bd"/>
</dbReference>
<evidence type="ECO:0000256" key="6">
    <source>
        <dbReference type="ARBA" id="ARBA00022806"/>
    </source>
</evidence>
<evidence type="ECO:0000256" key="3">
    <source>
        <dbReference type="ARBA" id="ARBA00012552"/>
    </source>
</evidence>
<sequence length="831" mass="92987">MKPKGKKKDDKSFGFDDEQPDGFVSDAEEPDTRRLVAEQNRKKKKSGGFQSMGFSNSVFKGITKRGYKVPTPIQRKCIPVILEGKDVVAMARTGSGKTACFLLPMLERLQVASAQAGARALILSPTRELALQTLRFTKELGRFSNLRAAAVLGGDSMEGQFSALHEKPDIIIATPGRFVHVCVEMELRLDSIEYVVFDEADRLFEMGFAEQLREILARLPDTRQTLLFSATLPGLLVEFARAGLTDPVLVRLDVESKLSEQLRLAYLRCREDERSLVLLHLLQHVVPAGQQTVVFAATKHHVEYIRLLLEKAGISATFLYSDLDPAARKINTDKFRHKRVDVLVVTDVAARGIDIPHLDNVINYNFPAKPKLFVHRVGRVARAGRQGTAYSILIHNEMPYLLDLYLFLGSKLTFTPNTSLDENVDWHGYVGTVPQELVDVDSEQMQLWHSSSSDLRSALQSSRNAFKQYLRSRPAASLASVKRLKEESSRSLGVHPLLRTAGATAADDTRAQLLDAVRSYKSSRTIFEIGVTTHQNGAKVMKQKRNKDEHVIERAAAKRKADELEEEGDGDETAEEKPAEPERVALAASSEQDISDTFSRVVQERKFDHRQRDRNKRRKMVQTGKDEENYIPYQAKDHHTEAGYSVTSAFERDANEAVLDLTMDDDTRHKLKSQTKRWDPKKKKYVGQSNDGKNKKIRTESGVWIPATFQKAGKYDEWKRKTQVDAREEDEEDAAPARRGGRGVKVIRHRKNESGPALGAGGPHSKRPEMRSKDQILKQRDQLERRRKRSTVGVGKNRGGKSRGGGGGRGGGAPRRGGSKGGGRGRGKGRR</sequence>
<dbReference type="GO" id="GO:0005524">
    <property type="term" value="F:ATP binding"/>
    <property type="evidence" value="ECO:0007669"/>
    <property type="project" value="UniProtKB-KW"/>
</dbReference>
<dbReference type="PANTHER" id="PTHR47959">
    <property type="entry name" value="ATP-DEPENDENT RNA HELICASE RHLE-RELATED"/>
    <property type="match status" value="1"/>
</dbReference>
<keyword evidence="5" id="KW-0378">Hydrolase</keyword>
<evidence type="ECO:0000256" key="7">
    <source>
        <dbReference type="ARBA" id="ARBA00022840"/>
    </source>
</evidence>
<dbReference type="InterPro" id="IPR014014">
    <property type="entry name" value="RNA_helicase_DEAD_Q_motif"/>
</dbReference>
<dbReference type="Proteomes" id="UP000440578">
    <property type="component" value="Unassembled WGS sequence"/>
</dbReference>
<comment type="catalytic activity">
    <reaction evidence="10">
        <text>ATP + H2O = ADP + phosphate + H(+)</text>
        <dbReference type="Rhea" id="RHEA:13065"/>
        <dbReference type="ChEBI" id="CHEBI:15377"/>
        <dbReference type="ChEBI" id="CHEBI:15378"/>
        <dbReference type="ChEBI" id="CHEBI:30616"/>
        <dbReference type="ChEBI" id="CHEBI:43474"/>
        <dbReference type="ChEBI" id="CHEBI:456216"/>
        <dbReference type="EC" id="3.6.4.13"/>
    </reaction>
</comment>
<dbReference type="Pfam" id="PF00271">
    <property type="entry name" value="Helicase_C"/>
    <property type="match status" value="1"/>
</dbReference>
<evidence type="ECO:0000313" key="17">
    <source>
        <dbReference type="Proteomes" id="UP000440578"/>
    </source>
</evidence>
<dbReference type="PROSITE" id="PS00039">
    <property type="entry name" value="DEAD_ATP_HELICASE"/>
    <property type="match status" value="1"/>
</dbReference>
<feature type="compositionally biased region" description="Basic and acidic residues" evidence="12">
    <location>
        <begin position="766"/>
        <end position="784"/>
    </location>
</feature>
<dbReference type="PROSITE" id="PS51192">
    <property type="entry name" value="HELICASE_ATP_BIND_1"/>
    <property type="match status" value="1"/>
</dbReference>
<comment type="subcellular location">
    <subcellularLocation>
        <location evidence="1">Nucleus</location>
        <location evidence="1">Nucleolus</location>
    </subcellularLocation>
</comment>
<feature type="compositionally biased region" description="Gly residues" evidence="12">
    <location>
        <begin position="802"/>
        <end position="822"/>
    </location>
</feature>
<dbReference type="OrthoDB" id="10261375at2759"/>
<keyword evidence="9" id="KW-0539">Nucleus</keyword>
<comment type="caution">
    <text evidence="16">The sequence shown here is derived from an EMBL/GenBank/DDBJ whole genome shotgun (WGS) entry which is preliminary data.</text>
</comment>
<dbReference type="Pfam" id="PF08147">
    <property type="entry name" value="DBP10CT"/>
    <property type="match status" value="1"/>
</dbReference>
<evidence type="ECO:0000313" key="16">
    <source>
        <dbReference type="EMBL" id="KAF0300491.1"/>
    </source>
</evidence>
<feature type="short sequence motif" description="Q motif" evidence="11">
    <location>
        <begin position="47"/>
        <end position="75"/>
    </location>
</feature>
<dbReference type="Pfam" id="PF00270">
    <property type="entry name" value="DEAD"/>
    <property type="match status" value="1"/>
</dbReference>
<dbReference type="PANTHER" id="PTHR47959:SF8">
    <property type="entry name" value="RNA HELICASE"/>
    <property type="match status" value="1"/>
</dbReference>
<proteinExistence type="inferred from homology"/>
<gene>
    <name evidence="16" type="primary">Ddx54</name>
    <name evidence="16" type="ORF">FJT64_027041</name>
</gene>
<feature type="compositionally biased region" description="Acidic residues" evidence="12">
    <location>
        <begin position="563"/>
        <end position="574"/>
    </location>
</feature>
<dbReference type="PROSITE" id="PS51195">
    <property type="entry name" value="Q_MOTIF"/>
    <property type="match status" value="1"/>
</dbReference>
<keyword evidence="17" id="KW-1185">Reference proteome</keyword>
<dbReference type="SUPFAM" id="SSF52540">
    <property type="entry name" value="P-loop containing nucleoside triphosphate hydrolases"/>
    <property type="match status" value="1"/>
</dbReference>
<feature type="compositionally biased region" description="Polar residues" evidence="12">
    <location>
        <begin position="589"/>
        <end position="600"/>
    </location>
</feature>
<accession>A0A6A4WET1</accession>
<evidence type="ECO:0000256" key="5">
    <source>
        <dbReference type="ARBA" id="ARBA00022801"/>
    </source>
</evidence>
<dbReference type="CDD" id="cd18787">
    <property type="entry name" value="SF2_C_DEAD"/>
    <property type="match status" value="1"/>
</dbReference>
<evidence type="ECO:0000256" key="9">
    <source>
        <dbReference type="ARBA" id="ARBA00023242"/>
    </source>
</evidence>
<feature type="region of interest" description="Disordered" evidence="12">
    <location>
        <begin position="1"/>
        <end position="49"/>
    </location>
</feature>
<feature type="region of interest" description="Disordered" evidence="12">
    <location>
        <begin position="719"/>
        <end position="831"/>
    </location>
</feature>
<dbReference type="InterPro" id="IPR027417">
    <property type="entry name" value="P-loop_NTPase"/>
</dbReference>